<dbReference type="SUPFAM" id="SSF55961">
    <property type="entry name" value="Bet v1-like"/>
    <property type="match status" value="2"/>
</dbReference>
<dbReference type="Pfam" id="PF08327">
    <property type="entry name" value="AHSA1"/>
    <property type="match status" value="2"/>
</dbReference>
<feature type="domain" description="Activator of Hsp90 ATPase homologue 1/2-like C-terminal" evidence="2">
    <location>
        <begin position="190"/>
        <end position="322"/>
    </location>
</feature>
<dbReference type="PATRIC" id="fig|2033.6.peg.3134"/>
<evidence type="ECO:0000259" key="2">
    <source>
        <dbReference type="Pfam" id="PF08327"/>
    </source>
</evidence>
<reference evidence="3 4" key="1">
    <citation type="journal article" date="2016" name="Front. Microbiol.">
        <title>Genomic Resource of Rice Seed Associated Bacteria.</title>
        <authorList>
            <person name="Midha S."/>
            <person name="Bansal K."/>
            <person name="Sharma S."/>
            <person name="Kumar N."/>
            <person name="Patil P.P."/>
            <person name="Chaudhry V."/>
            <person name="Patil P.B."/>
        </authorList>
    </citation>
    <scope>NUCLEOTIDE SEQUENCE [LARGE SCALE GENOMIC DNA]</scope>
    <source>
        <strain evidence="3 4">NS220</strain>
    </source>
</reference>
<accession>A0A147EWP1</accession>
<dbReference type="InterPro" id="IPR013538">
    <property type="entry name" value="ASHA1/2-like_C"/>
</dbReference>
<sequence length="325" mass="36286">MPVASVESDTEALTMTLVADFPVGPERLWAVFTDPRQLERFWGPPGWPATFDAFDFRVGGHARYHMTSPQGQRAGGAWEFTAIDEPRGFEVVDSFADENGDPIEGMPSMRMVFSFEATPEGSRLRNVSHFASTEALEQVVAMGAVEGSTLAMNQLDAVLVGLREFAQGKGMQLEVLSDQHVRITRLIDGPRELVWRAHLDPELMRRWMLGPDGWRMSVSEVDRREGGRYRIAWEPEPGTEGEAFGFDGEILLLDEPRRMVQTEHMTGTDLPTTTNDLSLYEEDGATLVTLLIEYPDAATRDAVLATGMVDGMEESFRRMERVVLG</sequence>
<feature type="domain" description="Activator of Hsp90 ATPase homologue 1/2-like C-terminal" evidence="2">
    <location>
        <begin position="25"/>
        <end position="159"/>
    </location>
</feature>
<dbReference type="EMBL" id="LDRT01000060">
    <property type="protein sequence ID" value="KTR94210.1"/>
    <property type="molecule type" value="Genomic_DNA"/>
</dbReference>
<proteinExistence type="inferred from homology"/>
<evidence type="ECO:0000313" key="3">
    <source>
        <dbReference type="EMBL" id="KTR94210.1"/>
    </source>
</evidence>
<dbReference type="AlphaFoldDB" id="A0A147EWP1"/>
<comment type="similarity">
    <text evidence="1">Belongs to the AHA1 family.</text>
</comment>
<gene>
    <name evidence="3" type="ORF">NS220_09995</name>
</gene>
<dbReference type="Proteomes" id="UP000075025">
    <property type="component" value="Unassembled WGS sequence"/>
</dbReference>
<dbReference type="RefSeq" id="WP_058623916.1">
    <property type="nucleotide sequence ID" value="NZ_LDRT01000060.1"/>
</dbReference>
<evidence type="ECO:0000256" key="1">
    <source>
        <dbReference type="ARBA" id="ARBA00006817"/>
    </source>
</evidence>
<dbReference type="Gene3D" id="3.30.530.20">
    <property type="match status" value="2"/>
</dbReference>
<protein>
    <submittedName>
        <fullName evidence="3">ATPase</fullName>
    </submittedName>
</protein>
<dbReference type="CDD" id="cd07814">
    <property type="entry name" value="SRPBCC_CalC_Aha1-like"/>
    <property type="match status" value="1"/>
</dbReference>
<evidence type="ECO:0000313" key="4">
    <source>
        <dbReference type="Proteomes" id="UP000075025"/>
    </source>
</evidence>
<organism evidence="3 4">
    <name type="scientific">Microbacterium testaceum</name>
    <name type="common">Aureobacterium testaceum</name>
    <name type="synonym">Brevibacterium testaceum</name>
    <dbReference type="NCBI Taxonomy" id="2033"/>
    <lineage>
        <taxon>Bacteria</taxon>
        <taxon>Bacillati</taxon>
        <taxon>Actinomycetota</taxon>
        <taxon>Actinomycetes</taxon>
        <taxon>Micrococcales</taxon>
        <taxon>Microbacteriaceae</taxon>
        <taxon>Microbacterium</taxon>
    </lineage>
</organism>
<dbReference type="OrthoDB" id="3365660at2"/>
<name>A0A147EWP1_MICTE</name>
<dbReference type="InterPro" id="IPR023393">
    <property type="entry name" value="START-like_dom_sf"/>
</dbReference>
<comment type="caution">
    <text evidence="3">The sequence shown here is derived from an EMBL/GenBank/DDBJ whole genome shotgun (WGS) entry which is preliminary data.</text>
</comment>